<dbReference type="EMBL" id="JAXOJX010000043">
    <property type="protein sequence ID" value="MDZ5459389.1"/>
    <property type="molecule type" value="Genomic_DNA"/>
</dbReference>
<comment type="caution">
    <text evidence="6">The sequence shown here is derived from an EMBL/GenBank/DDBJ whole genome shotgun (WGS) entry which is preliminary data.</text>
</comment>
<feature type="domain" description="Histidine kinase" evidence="5">
    <location>
        <begin position="475"/>
        <end position="677"/>
    </location>
</feature>
<dbReference type="PANTHER" id="PTHR43547">
    <property type="entry name" value="TWO-COMPONENT HISTIDINE KINASE"/>
    <property type="match status" value="1"/>
</dbReference>
<keyword evidence="3" id="KW-0597">Phosphoprotein</keyword>
<proteinExistence type="predicted"/>
<feature type="transmembrane region" description="Helical" evidence="4">
    <location>
        <begin position="12"/>
        <end position="32"/>
    </location>
</feature>
<dbReference type="InterPro" id="IPR036890">
    <property type="entry name" value="HATPase_C_sf"/>
</dbReference>
<dbReference type="CDD" id="cd00075">
    <property type="entry name" value="HATPase"/>
    <property type="match status" value="1"/>
</dbReference>
<feature type="transmembrane region" description="Helical" evidence="4">
    <location>
        <begin position="154"/>
        <end position="173"/>
    </location>
</feature>
<evidence type="ECO:0000256" key="1">
    <source>
        <dbReference type="ARBA" id="ARBA00000085"/>
    </source>
</evidence>
<sequence length="690" mass="75721">MVVTFGQAAIASYALAAVLHLWLGLRLVLVSAASERGTPIARALRFALLCTAAWAVVALITQLRGEPGWIAAALALDAWRYGAWFQLVLLLLQPQRWLRGSACTLVWTAVALPVLALVGWPLPYLSSSVALGLPVLGLLLLEQLYRNVDQDRRWSVKPVCIGLGCVYLFDLYLHSHGVLFGQPEPHTLVVRAAVHSLAVPALAVALRRQALRPRALQLSHSMVFHTLTLLLVGGYLLVISAIGYYLREFGGDWGQALQVAFGVAALAALALLVGSGAMRARLRVFVSKHFFRYHYDYRTEWLRFTAALSAHPDSGDIGSHVIRGLGDMVESPAGTLWMAASDGTHYFPAAYWNSTRVQEREAAGSAFVNFMRERDWLVDVHELLQCPERYDGLAPPSWLAADASAWVVVPLPAAQELTGFVVLARPRTPLPLNWEVRDLLKTAGRQAGIFIARMRASEALLEARKFEAFNRMSAFVVHDLKNIVTQLSLMMKNAKRLQHNPEFQQDMLATVDNALEKMRQLMLQLREGEAPAHGRYGVDLAALAQRLQAAAQSHGRMLDVEVVQPVQARGHEQRLERVVGHAVQNALDATPTDKHVWLRVERCVGQARITVGDDGCGMSADFVANRLFKPFNTTKAGGMGIGAYESAQYLKELGGSISVHSEPGKGTVITMLIPLIETERPADAFMAGVA</sequence>
<feature type="transmembrane region" description="Helical" evidence="4">
    <location>
        <begin position="97"/>
        <end position="118"/>
    </location>
</feature>
<evidence type="ECO:0000256" key="2">
    <source>
        <dbReference type="ARBA" id="ARBA00012438"/>
    </source>
</evidence>
<name>A0ABU5IKJ3_9BURK</name>
<organism evidence="6 7">
    <name type="scientific">Azohydromonas lata</name>
    <dbReference type="NCBI Taxonomy" id="45677"/>
    <lineage>
        <taxon>Bacteria</taxon>
        <taxon>Pseudomonadati</taxon>
        <taxon>Pseudomonadota</taxon>
        <taxon>Betaproteobacteria</taxon>
        <taxon>Burkholderiales</taxon>
        <taxon>Sphaerotilaceae</taxon>
        <taxon>Azohydromonas</taxon>
    </lineage>
</organism>
<dbReference type="PANTHER" id="PTHR43547:SF2">
    <property type="entry name" value="HYBRID SIGNAL TRANSDUCTION HISTIDINE KINASE C"/>
    <property type="match status" value="1"/>
</dbReference>
<dbReference type="RefSeq" id="WP_322467142.1">
    <property type="nucleotide sequence ID" value="NZ_JAXOJX010000043.1"/>
</dbReference>
<evidence type="ECO:0000313" key="7">
    <source>
        <dbReference type="Proteomes" id="UP001293718"/>
    </source>
</evidence>
<dbReference type="InterPro" id="IPR005467">
    <property type="entry name" value="His_kinase_dom"/>
</dbReference>
<feature type="transmembrane region" description="Helical" evidence="4">
    <location>
        <begin position="69"/>
        <end position="92"/>
    </location>
</feature>
<reference evidence="6 7" key="1">
    <citation type="submission" date="2023-11" db="EMBL/GenBank/DDBJ databases">
        <title>Draft genome of Azohydromonas lata strain H1 (DSM1123), a polyhydroxyalkanoate producer.</title>
        <authorList>
            <person name="Traversa D."/>
            <person name="D'Addabbo P."/>
            <person name="Pazzani C."/>
            <person name="Manzari C."/>
            <person name="Chiara M."/>
            <person name="Scrascia M."/>
        </authorList>
    </citation>
    <scope>NUCLEOTIDE SEQUENCE [LARGE SCALE GENOMIC DNA]</scope>
    <source>
        <strain evidence="6 7">H1</strain>
    </source>
</reference>
<keyword evidence="7" id="KW-1185">Reference proteome</keyword>
<dbReference type="NCBIfam" id="TIGR02916">
    <property type="entry name" value="PEP_his_kin"/>
    <property type="match status" value="1"/>
</dbReference>
<protein>
    <recommendedName>
        <fullName evidence="2">histidine kinase</fullName>
        <ecNumber evidence="2">2.7.13.3</ecNumber>
    </recommendedName>
</protein>
<dbReference type="GO" id="GO:0004673">
    <property type="term" value="F:protein histidine kinase activity"/>
    <property type="evidence" value="ECO:0007669"/>
    <property type="project" value="UniProtKB-EC"/>
</dbReference>
<dbReference type="Gene3D" id="3.30.565.10">
    <property type="entry name" value="Histidine kinase-like ATPase, C-terminal domain"/>
    <property type="match status" value="1"/>
</dbReference>
<keyword evidence="4" id="KW-0812">Transmembrane</keyword>
<dbReference type="EC" id="2.7.13.3" evidence="2"/>
<evidence type="ECO:0000256" key="3">
    <source>
        <dbReference type="ARBA" id="ARBA00022553"/>
    </source>
</evidence>
<keyword evidence="6" id="KW-0808">Transferase</keyword>
<dbReference type="Gene3D" id="3.30.450.40">
    <property type="match status" value="1"/>
</dbReference>
<dbReference type="InterPro" id="IPR003594">
    <property type="entry name" value="HATPase_dom"/>
</dbReference>
<dbReference type="PROSITE" id="PS50109">
    <property type="entry name" value="HIS_KIN"/>
    <property type="match status" value="1"/>
</dbReference>
<dbReference type="Pfam" id="PF02518">
    <property type="entry name" value="HATPase_c"/>
    <property type="match status" value="1"/>
</dbReference>
<dbReference type="InterPro" id="IPR029016">
    <property type="entry name" value="GAF-like_dom_sf"/>
</dbReference>
<feature type="transmembrane region" description="Helical" evidence="4">
    <location>
        <begin position="124"/>
        <end position="142"/>
    </location>
</feature>
<accession>A0ABU5IKJ3</accession>
<dbReference type="Proteomes" id="UP001293718">
    <property type="component" value="Unassembled WGS sequence"/>
</dbReference>
<keyword evidence="4" id="KW-1133">Transmembrane helix</keyword>
<dbReference type="InterPro" id="IPR003661">
    <property type="entry name" value="HisK_dim/P_dom"/>
</dbReference>
<comment type="catalytic activity">
    <reaction evidence="1">
        <text>ATP + protein L-histidine = ADP + protein N-phospho-L-histidine.</text>
        <dbReference type="EC" id="2.7.13.3"/>
    </reaction>
</comment>
<dbReference type="CDD" id="cd00082">
    <property type="entry name" value="HisKA"/>
    <property type="match status" value="1"/>
</dbReference>
<dbReference type="PRINTS" id="PR00344">
    <property type="entry name" value="BCTRLSENSOR"/>
</dbReference>
<feature type="transmembrane region" description="Helical" evidence="4">
    <location>
        <begin position="188"/>
        <end position="206"/>
    </location>
</feature>
<dbReference type="SUPFAM" id="SSF55874">
    <property type="entry name" value="ATPase domain of HSP90 chaperone/DNA topoisomerase II/histidine kinase"/>
    <property type="match status" value="1"/>
</dbReference>
<dbReference type="SUPFAM" id="SSF55781">
    <property type="entry name" value="GAF domain-like"/>
    <property type="match status" value="1"/>
</dbReference>
<dbReference type="InterPro" id="IPR004358">
    <property type="entry name" value="Sig_transdc_His_kin-like_C"/>
</dbReference>
<evidence type="ECO:0000313" key="6">
    <source>
        <dbReference type="EMBL" id="MDZ5459389.1"/>
    </source>
</evidence>
<feature type="transmembrane region" description="Helical" evidence="4">
    <location>
        <begin position="44"/>
        <end position="63"/>
    </location>
</feature>
<keyword evidence="4" id="KW-0472">Membrane</keyword>
<dbReference type="InterPro" id="IPR014265">
    <property type="entry name" value="XrtA/PrsK"/>
</dbReference>
<feature type="transmembrane region" description="Helical" evidence="4">
    <location>
        <begin position="227"/>
        <end position="246"/>
    </location>
</feature>
<feature type="transmembrane region" description="Helical" evidence="4">
    <location>
        <begin position="258"/>
        <end position="278"/>
    </location>
</feature>
<dbReference type="SMART" id="SM00387">
    <property type="entry name" value="HATPase_c"/>
    <property type="match status" value="1"/>
</dbReference>
<gene>
    <name evidence="6" type="primary">prsK</name>
    <name evidence="6" type="ORF">SM757_22680</name>
</gene>
<evidence type="ECO:0000256" key="4">
    <source>
        <dbReference type="SAM" id="Phobius"/>
    </source>
</evidence>
<keyword evidence="6" id="KW-0418">Kinase</keyword>
<evidence type="ECO:0000259" key="5">
    <source>
        <dbReference type="PROSITE" id="PS50109"/>
    </source>
</evidence>